<organism evidence="1 2">
    <name type="scientific">Lachnospira eligens</name>
    <dbReference type="NCBI Taxonomy" id="39485"/>
    <lineage>
        <taxon>Bacteria</taxon>
        <taxon>Bacillati</taxon>
        <taxon>Bacillota</taxon>
        <taxon>Clostridia</taxon>
        <taxon>Lachnospirales</taxon>
        <taxon>Lachnospiraceae</taxon>
        <taxon>Lachnospira</taxon>
    </lineage>
</organism>
<gene>
    <name evidence="1" type="ORF">DW007_07260</name>
</gene>
<dbReference type="EMBL" id="QROY01000005">
    <property type="protein sequence ID" value="RHL68607.1"/>
    <property type="molecule type" value="Genomic_DNA"/>
</dbReference>
<dbReference type="AlphaFoldDB" id="A0A415MBC3"/>
<evidence type="ECO:0000313" key="1">
    <source>
        <dbReference type="EMBL" id="RHL68607.1"/>
    </source>
</evidence>
<comment type="caution">
    <text evidence="1">The sequence shown here is derived from an EMBL/GenBank/DDBJ whole genome shotgun (WGS) entry which is preliminary data.</text>
</comment>
<evidence type="ECO:0000313" key="2">
    <source>
        <dbReference type="Proteomes" id="UP000285201"/>
    </source>
</evidence>
<accession>A0A415MBC3</accession>
<sequence length="154" mass="18046">MDIRPFIDNYVLCVELVKDNIVTIKRKTVMSRLSLSEQCSINNILGQIYLRNIAEDGLVYMTDEINPLKMTNYLCGLDKYDIDREDIYSYVCRYAQKRINRFYVSLKEGNESSLIISLSQSKILNKRETEKAIALYRKKIEIRKKSKCRLLCGI</sequence>
<dbReference type="Proteomes" id="UP000285201">
    <property type="component" value="Unassembled WGS sequence"/>
</dbReference>
<proteinExistence type="predicted"/>
<reference evidence="1 2" key="1">
    <citation type="submission" date="2018-08" db="EMBL/GenBank/DDBJ databases">
        <title>A genome reference for cultivated species of the human gut microbiota.</title>
        <authorList>
            <person name="Zou Y."/>
            <person name="Xue W."/>
            <person name="Luo G."/>
        </authorList>
    </citation>
    <scope>NUCLEOTIDE SEQUENCE [LARGE SCALE GENOMIC DNA]</scope>
    <source>
        <strain evidence="1 2">AF36-7BH</strain>
    </source>
</reference>
<dbReference type="RefSeq" id="WP_118370694.1">
    <property type="nucleotide sequence ID" value="NZ_QROY01000005.1"/>
</dbReference>
<protein>
    <submittedName>
        <fullName evidence="1">Uncharacterized protein</fullName>
    </submittedName>
</protein>
<name>A0A415MBC3_9FIRM</name>